<comment type="subcellular location">
    <subcellularLocation>
        <location evidence="1">Cell membrane</location>
        <topology evidence="1">Multi-pass membrane protein</topology>
    </subcellularLocation>
</comment>
<feature type="transmembrane region" description="Helical" evidence="7">
    <location>
        <begin position="759"/>
        <end position="785"/>
    </location>
</feature>
<comment type="caution">
    <text evidence="9">The sequence shown here is derived from an EMBL/GenBank/DDBJ whole genome shotgun (WGS) entry which is preliminary data.</text>
</comment>
<evidence type="ECO:0000259" key="8">
    <source>
        <dbReference type="Pfam" id="PF02687"/>
    </source>
</evidence>
<dbReference type="PANTHER" id="PTHR30572:SF4">
    <property type="entry name" value="ABC TRANSPORTER PERMEASE YTRF"/>
    <property type="match status" value="1"/>
</dbReference>
<evidence type="ECO:0000313" key="9">
    <source>
        <dbReference type="EMBL" id="KGM11988.1"/>
    </source>
</evidence>
<dbReference type="GO" id="GO:0005886">
    <property type="term" value="C:plasma membrane"/>
    <property type="evidence" value="ECO:0007669"/>
    <property type="project" value="UniProtKB-SubCell"/>
</dbReference>
<evidence type="ECO:0000256" key="6">
    <source>
        <dbReference type="ARBA" id="ARBA00038076"/>
    </source>
</evidence>
<dbReference type="AlphaFoldDB" id="A0A0A0BU94"/>
<evidence type="ECO:0000313" key="10">
    <source>
        <dbReference type="Proteomes" id="UP000029839"/>
    </source>
</evidence>
<evidence type="ECO:0000256" key="4">
    <source>
        <dbReference type="ARBA" id="ARBA00022989"/>
    </source>
</evidence>
<keyword evidence="10" id="KW-1185">Reference proteome</keyword>
<protein>
    <submittedName>
        <fullName evidence="9">ABC transporter permease</fullName>
    </submittedName>
</protein>
<sequence length="842" mass="85529">MTRVALRGIRSHLGRFLLSVLAVLLGVAFVAGTFALRTMLSTTFSDIIASSVVGDAYLRGAQETSTTSPTGLGTERNRIPLSVADDAERVEGVDRVLPDITGPIVVVGSEGTAVISGNGAPSFAMAMYDDDPSVELVDGRAPQGPDEVALESSTLEASGLAVGDRTTVVVGGALAEVEVVGEAAFAAPLAGAVIVMLDVDTATAAYAPDGTVATMAVYGEEGTTQEGLVDALSAAVGDDTVAAVTGELLREESEEQVQSALGFVSTFLLVFAAISLFVGAFIIANTFQMVVRQRQREYAMLRAVGASPLQVFSTILVQAAVVGLLGSALGVGAGVGLVAALRGFFATMGMELSGRIPLDGFTVVVSVVTGTVVSLVAAAVPARRAALTPPVEAMRDEVVTHDRRSVVRAAAGAVLLVGGIAAVALAVRGTEDAGTVLGLGAASVVVSVLLLAPTVVPAALGVLAAPAVALVRPLGALARGNVTRVPRRTASTASALMIGMALVGAASVLAASTQASTRVIVENESTSDLLVQSATQAVPEEVVGAVAALDGVDRADPVRFAALTVDGTSDFGLGLPAGAFGSALDVEVVEGSTDRMADGEVAVQRSRAEDEGWSVGDTVTVGAGLGERELTIGAVIDSRALGAPVVLPEDVFTELVPTTEAVIDTVFVVAVEGADLDALRDDVTDVVRPYVVVSVLDNEQFADELADQVDQVLVILYALLGLSIVIAVLGIVNTLALSIAERTREIGLLRAVGLGRLQLATVVTIESVLTAVFGTVLGLVVGTGLAATLPQVFADEGLTELAVPWGQLGVLLGLAVVIGAVAALWPAIRAARMDVLDAVSYE</sequence>
<feature type="transmembrane region" description="Helical" evidence="7">
    <location>
        <begin position="327"/>
        <end position="348"/>
    </location>
</feature>
<feature type="transmembrane region" description="Helical" evidence="7">
    <location>
        <begin position="260"/>
        <end position="287"/>
    </location>
</feature>
<evidence type="ECO:0000256" key="3">
    <source>
        <dbReference type="ARBA" id="ARBA00022692"/>
    </source>
</evidence>
<feature type="transmembrane region" description="Helical" evidence="7">
    <location>
        <begin position="805"/>
        <end position="825"/>
    </location>
</feature>
<evidence type="ECO:0000256" key="2">
    <source>
        <dbReference type="ARBA" id="ARBA00022475"/>
    </source>
</evidence>
<evidence type="ECO:0000256" key="5">
    <source>
        <dbReference type="ARBA" id="ARBA00023136"/>
    </source>
</evidence>
<dbReference type="GO" id="GO:0022857">
    <property type="term" value="F:transmembrane transporter activity"/>
    <property type="evidence" value="ECO:0007669"/>
    <property type="project" value="TreeGrafter"/>
</dbReference>
<accession>A0A0A0BU94</accession>
<dbReference type="Proteomes" id="UP000029839">
    <property type="component" value="Unassembled WGS sequence"/>
</dbReference>
<organism evidence="9 10">
    <name type="scientific">Cellulomonas carbonis T26</name>
    <dbReference type="NCBI Taxonomy" id="947969"/>
    <lineage>
        <taxon>Bacteria</taxon>
        <taxon>Bacillati</taxon>
        <taxon>Actinomycetota</taxon>
        <taxon>Actinomycetes</taxon>
        <taxon>Micrococcales</taxon>
        <taxon>Cellulomonadaceae</taxon>
        <taxon>Cellulomonas</taxon>
    </lineage>
</organism>
<feature type="domain" description="ABC3 transporter permease C-terminal" evidence="8">
    <location>
        <begin position="270"/>
        <end position="386"/>
    </location>
</feature>
<dbReference type="OrthoDB" id="9780560at2"/>
<keyword evidence="2" id="KW-1003">Cell membrane</keyword>
<dbReference type="RefSeq" id="WP_043603429.1">
    <property type="nucleotide sequence ID" value="NZ_AXCY01000010.1"/>
</dbReference>
<proteinExistence type="inferred from homology"/>
<feature type="transmembrane region" description="Helical" evidence="7">
    <location>
        <begin position="360"/>
        <end position="380"/>
    </location>
</feature>
<keyword evidence="3 7" id="KW-0812">Transmembrane</keyword>
<feature type="domain" description="ABC3 transporter permease C-terminal" evidence="8">
    <location>
        <begin position="719"/>
        <end position="834"/>
    </location>
</feature>
<dbReference type="Pfam" id="PF02687">
    <property type="entry name" value="FtsX"/>
    <property type="match status" value="2"/>
</dbReference>
<name>A0A0A0BU94_9CELL</name>
<keyword evidence="5 7" id="KW-0472">Membrane</keyword>
<reference evidence="9 10" key="2">
    <citation type="journal article" date="2015" name="Stand. Genomic Sci.">
        <title>Draft genome sequence of Cellulomonas carbonis T26(T) and comparative analysis of six Cellulomonas genomes.</title>
        <authorList>
            <person name="Zhuang W."/>
            <person name="Zhang S."/>
            <person name="Xia X."/>
            <person name="Wang G."/>
        </authorList>
    </citation>
    <scope>NUCLEOTIDE SEQUENCE [LARGE SCALE GENOMIC DNA]</scope>
    <source>
        <strain evidence="9 10">T26</strain>
    </source>
</reference>
<reference evidence="9 10" key="1">
    <citation type="submission" date="2013-08" db="EMBL/GenBank/DDBJ databases">
        <title>Genome sequencing of Cellulomonas carbonis T26.</title>
        <authorList>
            <person name="Chen F."/>
            <person name="Li Y."/>
            <person name="Wang G."/>
        </authorList>
    </citation>
    <scope>NUCLEOTIDE SEQUENCE [LARGE SCALE GENOMIC DNA]</scope>
    <source>
        <strain evidence="9 10">T26</strain>
    </source>
</reference>
<dbReference type="EMBL" id="AXCY01000010">
    <property type="protein sequence ID" value="KGM11988.1"/>
    <property type="molecule type" value="Genomic_DNA"/>
</dbReference>
<dbReference type="InterPro" id="IPR003838">
    <property type="entry name" value="ABC3_permease_C"/>
</dbReference>
<evidence type="ECO:0000256" key="1">
    <source>
        <dbReference type="ARBA" id="ARBA00004651"/>
    </source>
</evidence>
<evidence type="ECO:0000256" key="7">
    <source>
        <dbReference type="SAM" id="Phobius"/>
    </source>
</evidence>
<dbReference type="PANTHER" id="PTHR30572">
    <property type="entry name" value="MEMBRANE COMPONENT OF TRANSPORTER-RELATED"/>
    <property type="match status" value="1"/>
</dbReference>
<feature type="transmembrane region" description="Helical" evidence="7">
    <location>
        <begin position="406"/>
        <end position="427"/>
    </location>
</feature>
<feature type="transmembrane region" description="Helical" evidence="7">
    <location>
        <begin position="714"/>
        <end position="739"/>
    </location>
</feature>
<keyword evidence="4 7" id="KW-1133">Transmembrane helix</keyword>
<feature type="transmembrane region" description="Helical" evidence="7">
    <location>
        <begin position="490"/>
        <end position="511"/>
    </location>
</feature>
<gene>
    <name evidence="9" type="ORF">N868_03420</name>
</gene>
<comment type="similarity">
    <text evidence="6">Belongs to the ABC-4 integral membrane protein family.</text>
</comment>
<dbReference type="InterPro" id="IPR050250">
    <property type="entry name" value="Macrolide_Exporter_MacB"/>
</dbReference>